<proteinExistence type="predicted"/>
<accession>A0ABY6DTL2</accession>
<dbReference type="RefSeq" id="WP_263227752.1">
    <property type="nucleotide sequence ID" value="NZ_CP106793.1"/>
</dbReference>
<keyword evidence="1" id="KW-0812">Transmembrane</keyword>
<keyword evidence="3" id="KW-1185">Reference proteome</keyword>
<dbReference type="Proteomes" id="UP001061298">
    <property type="component" value="Chromosome"/>
</dbReference>
<reference evidence="2" key="1">
    <citation type="submission" date="2022-10" db="EMBL/GenBank/DDBJ databases">
        <authorList>
            <person name="Mo P."/>
        </authorList>
    </citation>
    <scope>NUCLEOTIDE SEQUENCE</scope>
    <source>
        <strain evidence="2">HUAS 13-4</strain>
    </source>
</reference>
<protein>
    <submittedName>
        <fullName evidence="2">Uncharacterized protein</fullName>
    </submittedName>
</protein>
<evidence type="ECO:0000256" key="1">
    <source>
        <dbReference type="SAM" id="Phobius"/>
    </source>
</evidence>
<organism evidence="2 3">
    <name type="scientific">Streptomyces cynarae</name>
    <dbReference type="NCBI Taxonomy" id="2981134"/>
    <lineage>
        <taxon>Bacteria</taxon>
        <taxon>Bacillati</taxon>
        <taxon>Actinomycetota</taxon>
        <taxon>Actinomycetes</taxon>
        <taxon>Kitasatosporales</taxon>
        <taxon>Streptomycetaceae</taxon>
        <taxon>Streptomyces</taxon>
    </lineage>
</organism>
<evidence type="ECO:0000313" key="2">
    <source>
        <dbReference type="EMBL" id="UXY17712.1"/>
    </source>
</evidence>
<keyword evidence="1" id="KW-1133">Transmembrane helix</keyword>
<dbReference type="EMBL" id="CP106793">
    <property type="protein sequence ID" value="UXY17712.1"/>
    <property type="molecule type" value="Genomic_DNA"/>
</dbReference>
<name>A0ABY6DTL2_9ACTN</name>
<feature type="transmembrane region" description="Helical" evidence="1">
    <location>
        <begin position="12"/>
        <end position="35"/>
    </location>
</feature>
<evidence type="ECO:0000313" key="3">
    <source>
        <dbReference type="Proteomes" id="UP001061298"/>
    </source>
</evidence>
<sequence>MIVTNQKAGLWVRGILAAGLYVVAAAMLALSLPAVGVETTPTSDPDTAAGAFFCLVLSALFLAATAVVSFRWKTARALCLLHLILMVIVWTQVPTPF</sequence>
<feature type="transmembrane region" description="Helical" evidence="1">
    <location>
        <begin position="75"/>
        <end position="93"/>
    </location>
</feature>
<gene>
    <name evidence="2" type="ORF">N8I84_02355</name>
</gene>
<keyword evidence="1" id="KW-0472">Membrane</keyword>
<feature type="transmembrane region" description="Helical" evidence="1">
    <location>
        <begin position="47"/>
        <end position="68"/>
    </location>
</feature>